<keyword evidence="7" id="KW-1185">Reference proteome</keyword>
<dbReference type="SUPFAM" id="SSF49695">
    <property type="entry name" value="gamma-Crystallin-like"/>
    <property type="match status" value="1"/>
</dbReference>
<dbReference type="Gene3D" id="2.60.20.10">
    <property type="entry name" value="Crystallins"/>
    <property type="match status" value="2"/>
</dbReference>
<gene>
    <name evidence="6" type="ORF">CCH79_00018911</name>
</gene>
<sequence>MNIFTKVPGLTQQTRYVPGAGARRGGRQQFHQITQTEDEEKDTMKPELKTVFHKLGSVLQRAFYGSTGRVTLFEQRNFAGRRLDLNSDCPRISDKNFPERCNSVQVDSGAWVGFEQENYRGRQYLWDMSDRGEYNCYDRWCAQVDHVSSVRSVKPDNNPPRAQLFERAGFSGKKMEIQDDIPNLLSRYNLNRVASIRVLGGAWVVYQEPNYRGQHYILEKRDYHNFNDWGSQNSTVGSMRRYFFLTACRVRERERERESQSPSSVFDYGCFGTARRPTVEPALCGSEVRGHPDLQLEELKLTDRGTGRATHPGQAVHQQLGQTQGGGGDLRGPQVDHLVVQEGQLHQARRRKCSGSGRPSWKPSFLSTSCSISRIWALLKASSVM</sequence>
<feature type="domain" description="Beta/gamma crystallin 'Greek key'" evidence="5">
    <location>
        <begin position="160"/>
        <end position="200"/>
    </location>
</feature>
<dbReference type="InterPro" id="IPR050252">
    <property type="entry name" value="Beta/Gamma-Crystallin"/>
</dbReference>
<evidence type="ECO:0000259" key="5">
    <source>
        <dbReference type="PROSITE" id="PS50915"/>
    </source>
</evidence>
<proteinExistence type="inferred from homology"/>
<evidence type="ECO:0000256" key="4">
    <source>
        <dbReference type="SAM" id="MobiDB-lite"/>
    </source>
</evidence>
<organism evidence="6 7">
    <name type="scientific">Gambusia affinis</name>
    <name type="common">Western mosquitofish</name>
    <name type="synonym">Heterandria affinis</name>
    <dbReference type="NCBI Taxonomy" id="33528"/>
    <lineage>
        <taxon>Eukaryota</taxon>
        <taxon>Metazoa</taxon>
        <taxon>Chordata</taxon>
        <taxon>Craniata</taxon>
        <taxon>Vertebrata</taxon>
        <taxon>Euteleostomi</taxon>
        <taxon>Actinopterygii</taxon>
        <taxon>Neopterygii</taxon>
        <taxon>Teleostei</taxon>
        <taxon>Neoteleostei</taxon>
        <taxon>Acanthomorphata</taxon>
        <taxon>Ovalentaria</taxon>
        <taxon>Atherinomorphae</taxon>
        <taxon>Cyprinodontiformes</taxon>
        <taxon>Poeciliidae</taxon>
        <taxon>Poeciliinae</taxon>
        <taxon>Gambusia</taxon>
    </lineage>
</organism>
<comment type="caution">
    <text evidence="6">The sequence shown here is derived from an EMBL/GenBank/DDBJ whole genome shotgun (WGS) entry which is preliminary data.</text>
</comment>
<accession>A0A315VJR0</accession>
<dbReference type="FunFam" id="2.60.20.10:FF:000003">
    <property type="entry name" value="Crystallin gamma S"/>
    <property type="match status" value="1"/>
</dbReference>
<evidence type="ECO:0000313" key="7">
    <source>
        <dbReference type="Proteomes" id="UP000250572"/>
    </source>
</evidence>
<evidence type="ECO:0000313" key="6">
    <source>
        <dbReference type="EMBL" id="PWA23329.1"/>
    </source>
</evidence>
<comment type="similarity">
    <text evidence="1">Belongs to the beta/gamma-crystallin family.</text>
</comment>
<evidence type="ECO:0000256" key="2">
    <source>
        <dbReference type="ARBA" id="ARBA00022613"/>
    </source>
</evidence>
<evidence type="ECO:0000256" key="3">
    <source>
        <dbReference type="ARBA" id="ARBA00022737"/>
    </source>
</evidence>
<protein>
    <recommendedName>
        <fullName evidence="5">Beta/gamma crystallin 'Greek key' domain-containing protein</fullName>
    </recommendedName>
</protein>
<dbReference type="STRING" id="33528.ENSGAFP00000024464"/>
<keyword evidence="2" id="KW-0273">Eye lens protein</keyword>
<dbReference type="AlphaFoldDB" id="A0A315VJR0"/>
<dbReference type="Proteomes" id="UP000250572">
    <property type="component" value="Unassembled WGS sequence"/>
</dbReference>
<dbReference type="GO" id="GO:0007601">
    <property type="term" value="P:visual perception"/>
    <property type="evidence" value="ECO:0007669"/>
    <property type="project" value="TreeGrafter"/>
</dbReference>
<dbReference type="PANTHER" id="PTHR11818:SF15">
    <property type="entry name" value="BETAGAMMAX-CRYSTALLIN"/>
    <property type="match status" value="1"/>
</dbReference>
<feature type="domain" description="Beta/gamma crystallin 'Greek key'" evidence="5">
    <location>
        <begin position="68"/>
        <end position="108"/>
    </location>
</feature>
<keyword evidence="3" id="KW-0677">Repeat</keyword>
<feature type="region of interest" description="Disordered" evidence="4">
    <location>
        <begin position="305"/>
        <end position="334"/>
    </location>
</feature>
<dbReference type="Pfam" id="PF00030">
    <property type="entry name" value="Crystall"/>
    <property type="match status" value="2"/>
</dbReference>
<reference evidence="6 7" key="1">
    <citation type="journal article" date="2018" name="G3 (Bethesda)">
        <title>A High-Quality Reference Genome for the Invasive Mosquitofish Gambusia affinis Using a Chicago Library.</title>
        <authorList>
            <person name="Hoffberg S.L."/>
            <person name="Troendle N.J."/>
            <person name="Glenn T.C."/>
            <person name="Mahmud O."/>
            <person name="Louha S."/>
            <person name="Chalopin D."/>
            <person name="Bennetzen J.L."/>
            <person name="Mauricio R."/>
        </authorList>
    </citation>
    <scope>NUCLEOTIDE SEQUENCE [LARGE SCALE GENOMIC DNA]</scope>
    <source>
        <strain evidence="6">NE01/NJP1002.9</strain>
        <tissue evidence="6">Muscle</tissue>
    </source>
</reference>
<dbReference type="EMBL" id="NHOQ01001616">
    <property type="protein sequence ID" value="PWA23329.1"/>
    <property type="molecule type" value="Genomic_DNA"/>
</dbReference>
<dbReference type="PRINTS" id="PR01367">
    <property type="entry name" value="BGCRYSTALLIN"/>
</dbReference>
<evidence type="ECO:0000256" key="1">
    <source>
        <dbReference type="ARBA" id="ARBA00009646"/>
    </source>
</evidence>
<dbReference type="PROSITE" id="PS50915">
    <property type="entry name" value="CRYSTALLIN_BETA_GAMMA"/>
    <property type="match status" value="4"/>
</dbReference>
<name>A0A315VJR0_GAMAF</name>
<dbReference type="InterPro" id="IPR001064">
    <property type="entry name" value="Beta/gamma_crystallin"/>
</dbReference>
<feature type="domain" description="Beta/gamma crystallin 'Greek key'" evidence="5">
    <location>
        <begin position="109"/>
        <end position="154"/>
    </location>
</feature>
<dbReference type="PANTHER" id="PTHR11818">
    <property type="entry name" value="BETA/GAMMA CRYSTALLIN"/>
    <property type="match status" value="1"/>
</dbReference>
<dbReference type="GO" id="GO:0005212">
    <property type="term" value="F:structural constituent of eye lens"/>
    <property type="evidence" value="ECO:0007669"/>
    <property type="project" value="UniProtKB-KW"/>
</dbReference>
<dbReference type="SMART" id="SM00247">
    <property type="entry name" value="XTALbg"/>
    <property type="match status" value="2"/>
</dbReference>
<dbReference type="InterPro" id="IPR011024">
    <property type="entry name" value="G_crystallin-like"/>
</dbReference>
<dbReference type="GO" id="GO:0002088">
    <property type="term" value="P:lens development in camera-type eye"/>
    <property type="evidence" value="ECO:0007669"/>
    <property type="project" value="TreeGrafter"/>
</dbReference>
<feature type="domain" description="Beta/gamma crystallin 'Greek key'" evidence="5">
    <location>
        <begin position="201"/>
        <end position="243"/>
    </location>
</feature>